<comment type="caution">
    <text evidence="2">The sequence shown here is derived from an EMBL/GenBank/DDBJ whole genome shotgun (WGS) entry which is preliminary data.</text>
</comment>
<dbReference type="RefSeq" id="WP_058210312.1">
    <property type="nucleotide sequence ID" value="NZ_LKLP01000111.1"/>
</dbReference>
<dbReference type="EMBL" id="LKLP01000111">
    <property type="protein sequence ID" value="KSU06179.1"/>
    <property type="molecule type" value="Genomic_DNA"/>
</dbReference>
<proteinExistence type="predicted"/>
<dbReference type="AlphaFoldDB" id="A0A0V8CY23"/>
<evidence type="ECO:0000256" key="1">
    <source>
        <dbReference type="SAM" id="MobiDB-lite"/>
    </source>
</evidence>
<gene>
    <name evidence="2" type="ORF">LMG8520_2173</name>
</gene>
<name>A0A0V8CY23_LACLL</name>
<protein>
    <submittedName>
        <fullName evidence="2">Uncharacterized protein</fullName>
    </submittedName>
</protein>
<dbReference type="Proteomes" id="UP000054230">
    <property type="component" value="Unassembled WGS sequence"/>
</dbReference>
<dbReference type="PATRIC" id="fig|1360.106.peg.2477"/>
<feature type="compositionally biased region" description="Basic and acidic residues" evidence="1">
    <location>
        <begin position="231"/>
        <end position="240"/>
    </location>
</feature>
<accession>A0A0V8CY23</accession>
<evidence type="ECO:0000313" key="2">
    <source>
        <dbReference type="EMBL" id="KSU06179.1"/>
    </source>
</evidence>
<sequence length="256" mass="28476">MSNAITDIIMKPEFFGKIYAIANKTSARVQRLGEMPKYTVMTETIPTLELYGLRPRTSEDVAFGDLLEVGTIRKRPMIQQIRDNNGNQTGSFVKFVYLADSVKAKEKADLSKMMKAEEQYVKPNTGNGDITDGCDFEKTLGELLLLSATPVDEYVGGVKTGQIDHILVITRSEQNDETYDIKVSNVNTAVLKMPMFTKLKMVKPTGRVFADVSQVETGAITLALSAEDVEEVKAPQKQEMPKQQPTQSAEKENNKK</sequence>
<evidence type="ECO:0000313" key="3">
    <source>
        <dbReference type="Proteomes" id="UP000054230"/>
    </source>
</evidence>
<feature type="region of interest" description="Disordered" evidence="1">
    <location>
        <begin position="231"/>
        <end position="256"/>
    </location>
</feature>
<reference evidence="3" key="1">
    <citation type="submission" date="2015-10" db="EMBL/GenBank/DDBJ databases">
        <title>Draft Genome Sequences of 11 Lactococcus lactis subspecies cremoris strains.</title>
        <authorList>
            <person name="Wels M."/>
            <person name="Backus L."/>
            <person name="Boekhorst J."/>
            <person name="Dijkstra A."/>
            <person name="Beerthuizen M."/>
            <person name="Kelly W."/>
            <person name="Siezen R."/>
            <person name="Bachmann H."/>
            <person name="Van Hijum S."/>
        </authorList>
    </citation>
    <scope>NUCLEOTIDE SEQUENCE [LARGE SCALE GENOMIC DNA]</scope>
    <source>
        <strain evidence="3">LMG8520</strain>
    </source>
</reference>
<organism evidence="2 3">
    <name type="scientific">Lactococcus lactis subsp. lactis</name>
    <name type="common">Streptococcus lactis</name>
    <dbReference type="NCBI Taxonomy" id="1360"/>
    <lineage>
        <taxon>Bacteria</taxon>
        <taxon>Bacillati</taxon>
        <taxon>Bacillota</taxon>
        <taxon>Bacilli</taxon>
        <taxon>Lactobacillales</taxon>
        <taxon>Streptococcaceae</taxon>
        <taxon>Lactococcus</taxon>
    </lineage>
</organism>